<name>A0A210R0L7_MIZYE</name>
<evidence type="ECO:0000256" key="1">
    <source>
        <dbReference type="SAM" id="MobiDB-lite"/>
    </source>
</evidence>
<proteinExistence type="predicted"/>
<feature type="region of interest" description="Disordered" evidence="1">
    <location>
        <begin position="325"/>
        <end position="394"/>
    </location>
</feature>
<dbReference type="AlphaFoldDB" id="A0A210R0L7"/>
<feature type="compositionally biased region" description="Basic residues" evidence="1">
    <location>
        <begin position="354"/>
        <end position="370"/>
    </location>
</feature>
<dbReference type="EMBL" id="NEDP02001037">
    <property type="protein sequence ID" value="OWF54465.1"/>
    <property type="molecule type" value="Genomic_DNA"/>
</dbReference>
<sequence>MSTSVAKHKRMELPDREEGLSFRQAIQRMKRERLCQSEMISKDIGPTLPRLMERTSIDPRRARSLPWFEDGRTSYQHHADYLKRLSSLRDELINQEQENLSNALERLKQRQNGKENRTTMRPRDTDGFGFDVPPRKALLTTVEQFKRTRPRRSPPRIMSLEGKQIMEPQAFFKSPRSPLLSTSSLPGRTPDDSFKLNLQRLIQPTSSIPNIGRKSTTSNKQLVLETSPLQKKSTSPKLYPYPSLERPGQIYKGTLKTGGRLKGLIKPDDDNDYDDILPPSFQHSDTMDQDKMSLEQLKDYYCIYYLPTNTPVVPNEDDLSFYGESVKSSRRSDGRDSRKRVNAVEGRSILKRLDKSRHRTNPRRTPRRDRKYYSESHNYDSDYSGDTPPSSSKRQIVVDMPAIVFNTATPERTRLEFDPQLNPLRKTYKQNEIRQRELKNLIEDVKELNLRNDTLTGFLQKAPDE</sequence>
<keyword evidence="3" id="KW-1185">Reference proteome</keyword>
<gene>
    <name evidence="2" type="ORF">KP79_PYT24683</name>
</gene>
<dbReference type="OrthoDB" id="6158144at2759"/>
<organism evidence="2 3">
    <name type="scientific">Mizuhopecten yessoensis</name>
    <name type="common">Japanese scallop</name>
    <name type="synonym">Patinopecten yessoensis</name>
    <dbReference type="NCBI Taxonomy" id="6573"/>
    <lineage>
        <taxon>Eukaryota</taxon>
        <taxon>Metazoa</taxon>
        <taxon>Spiralia</taxon>
        <taxon>Lophotrochozoa</taxon>
        <taxon>Mollusca</taxon>
        <taxon>Bivalvia</taxon>
        <taxon>Autobranchia</taxon>
        <taxon>Pteriomorphia</taxon>
        <taxon>Pectinida</taxon>
        <taxon>Pectinoidea</taxon>
        <taxon>Pectinidae</taxon>
        <taxon>Mizuhopecten</taxon>
    </lineage>
</organism>
<feature type="compositionally biased region" description="Basic and acidic residues" evidence="1">
    <location>
        <begin position="110"/>
        <end position="126"/>
    </location>
</feature>
<accession>A0A210R0L7</accession>
<evidence type="ECO:0000313" key="3">
    <source>
        <dbReference type="Proteomes" id="UP000242188"/>
    </source>
</evidence>
<feature type="compositionally biased region" description="Basic and acidic residues" evidence="1">
    <location>
        <begin position="371"/>
        <end position="380"/>
    </location>
</feature>
<reference evidence="2 3" key="1">
    <citation type="journal article" date="2017" name="Nat. Ecol. Evol.">
        <title>Scallop genome provides insights into evolution of bilaterian karyotype and development.</title>
        <authorList>
            <person name="Wang S."/>
            <person name="Zhang J."/>
            <person name="Jiao W."/>
            <person name="Li J."/>
            <person name="Xun X."/>
            <person name="Sun Y."/>
            <person name="Guo X."/>
            <person name="Huan P."/>
            <person name="Dong B."/>
            <person name="Zhang L."/>
            <person name="Hu X."/>
            <person name="Sun X."/>
            <person name="Wang J."/>
            <person name="Zhao C."/>
            <person name="Wang Y."/>
            <person name="Wang D."/>
            <person name="Huang X."/>
            <person name="Wang R."/>
            <person name="Lv J."/>
            <person name="Li Y."/>
            <person name="Zhang Z."/>
            <person name="Liu B."/>
            <person name="Lu W."/>
            <person name="Hui Y."/>
            <person name="Liang J."/>
            <person name="Zhou Z."/>
            <person name="Hou R."/>
            <person name="Li X."/>
            <person name="Liu Y."/>
            <person name="Li H."/>
            <person name="Ning X."/>
            <person name="Lin Y."/>
            <person name="Zhao L."/>
            <person name="Xing Q."/>
            <person name="Dou J."/>
            <person name="Li Y."/>
            <person name="Mao J."/>
            <person name="Guo H."/>
            <person name="Dou H."/>
            <person name="Li T."/>
            <person name="Mu C."/>
            <person name="Jiang W."/>
            <person name="Fu Q."/>
            <person name="Fu X."/>
            <person name="Miao Y."/>
            <person name="Liu J."/>
            <person name="Yu Q."/>
            <person name="Li R."/>
            <person name="Liao H."/>
            <person name="Li X."/>
            <person name="Kong Y."/>
            <person name="Jiang Z."/>
            <person name="Chourrout D."/>
            <person name="Li R."/>
            <person name="Bao Z."/>
        </authorList>
    </citation>
    <scope>NUCLEOTIDE SEQUENCE [LARGE SCALE GENOMIC DNA]</scope>
    <source>
        <strain evidence="2 3">PY_sf001</strain>
    </source>
</reference>
<feature type="region of interest" description="Disordered" evidence="1">
    <location>
        <begin position="110"/>
        <end position="133"/>
    </location>
</feature>
<comment type="caution">
    <text evidence="2">The sequence shown here is derived from an EMBL/GenBank/DDBJ whole genome shotgun (WGS) entry which is preliminary data.</text>
</comment>
<dbReference type="Proteomes" id="UP000242188">
    <property type="component" value="Unassembled WGS sequence"/>
</dbReference>
<protein>
    <submittedName>
        <fullName evidence="2">Uncharacterized protein</fullName>
    </submittedName>
</protein>
<evidence type="ECO:0000313" key="2">
    <source>
        <dbReference type="EMBL" id="OWF54465.1"/>
    </source>
</evidence>